<dbReference type="RefSeq" id="WP_290295541.1">
    <property type="nucleotide sequence ID" value="NZ_JAUFQR010000001.1"/>
</dbReference>
<comment type="caution">
    <text evidence="1">The sequence shown here is derived from an EMBL/GenBank/DDBJ whole genome shotgun (WGS) entry which is preliminary data.</text>
</comment>
<accession>A0ABV7XS76</accession>
<sequence>MGNFKIGNWLITDKGIMWNKENDPEYFIAKETLVQSGPQDRNNMYDWLVHLPRKSWINKEDVYTLNTAFFYAMELYGYDFNTNSFIETLKEQQAEMI</sequence>
<proteinExistence type="predicted"/>
<dbReference type="Proteomes" id="UP001595735">
    <property type="component" value="Unassembled WGS sequence"/>
</dbReference>
<evidence type="ECO:0000313" key="1">
    <source>
        <dbReference type="EMBL" id="MFC3755497.1"/>
    </source>
</evidence>
<protein>
    <submittedName>
        <fullName evidence="1">Uncharacterized protein</fullName>
    </submittedName>
</protein>
<gene>
    <name evidence="1" type="ORF">ACFONJ_05885</name>
</gene>
<evidence type="ECO:0000313" key="2">
    <source>
        <dbReference type="Proteomes" id="UP001595735"/>
    </source>
</evidence>
<name>A0ABV7XS76_9FLAO</name>
<keyword evidence="2" id="KW-1185">Reference proteome</keyword>
<reference evidence="2" key="1">
    <citation type="journal article" date="2019" name="Int. J. Syst. Evol. Microbiol.">
        <title>The Global Catalogue of Microorganisms (GCM) 10K type strain sequencing project: providing services to taxonomists for standard genome sequencing and annotation.</title>
        <authorList>
            <consortium name="The Broad Institute Genomics Platform"/>
            <consortium name="The Broad Institute Genome Sequencing Center for Infectious Disease"/>
            <person name="Wu L."/>
            <person name="Ma J."/>
        </authorList>
    </citation>
    <scope>NUCLEOTIDE SEQUENCE [LARGE SCALE GENOMIC DNA]</scope>
    <source>
        <strain evidence="2">CECT 7798</strain>
    </source>
</reference>
<dbReference type="EMBL" id="JBHRYO010000002">
    <property type="protein sequence ID" value="MFC3755497.1"/>
    <property type="molecule type" value="Genomic_DNA"/>
</dbReference>
<organism evidence="1 2">
    <name type="scientific">Chryseobacterium tructae</name>
    <dbReference type="NCBI Taxonomy" id="1037380"/>
    <lineage>
        <taxon>Bacteria</taxon>
        <taxon>Pseudomonadati</taxon>
        <taxon>Bacteroidota</taxon>
        <taxon>Flavobacteriia</taxon>
        <taxon>Flavobacteriales</taxon>
        <taxon>Weeksellaceae</taxon>
        <taxon>Chryseobacterium group</taxon>
        <taxon>Chryseobacterium</taxon>
    </lineage>
</organism>